<feature type="region of interest" description="Disordered" evidence="2">
    <location>
        <begin position="451"/>
        <end position="595"/>
    </location>
</feature>
<feature type="coiled-coil region" evidence="1">
    <location>
        <begin position="300"/>
        <end position="327"/>
    </location>
</feature>
<accession>A0A8H4L071</accession>
<feature type="compositionally biased region" description="Polar residues" evidence="2">
    <location>
        <begin position="523"/>
        <end position="544"/>
    </location>
</feature>
<evidence type="ECO:0000256" key="2">
    <source>
        <dbReference type="SAM" id="MobiDB-lite"/>
    </source>
</evidence>
<gene>
    <name evidence="3" type="ORF">FALBO_13349</name>
</gene>
<name>A0A8H4L071_9HYPO</name>
<protein>
    <submittedName>
        <fullName evidence="3">Uncharacterized protein</fullName>
    </submittedName>
</protein>
<feature type="compositionally biased region" description="Acidic residues" evidence="2">
    <location>
        <begin position="549"/>
        <end position="564"/>
    </location>
</feature>
<feature type="coiled-coil region" evidence="1">
    <location>
        <begin position="359"/>
        <end position="386"/>
    </location>
</feature>
<dbReference type="Proteomes" id="UP000554235">
    <property type="component" value="Unassembled WGS sequence"/>
</dbReference>
<comment type="caution">
    <text evidence="3">The sequence shown here is derived from an EMBL/GenBank/DDBJ whole genome shotgun (WGS) entry which is preliminary data.</text>
</comment>
<feature type="region of interest" description="Disordered" evidence="2">
    <location>
        <begin position="45"/>
        <end position="112"/>
    </location>
</feature>
<evidence type="ECO:0000313" key="4">
    <source>
        <dbReference type="Proteomes" id="UP000554235"/>
    </source>
</evidence>
<sequence length="657" mass="72372">MPDSTPQTADSSTPKASAPKDKNCPYCGQAFTSSSLGRHLDLYIKEKNPKPPDGIHDVDAIKKLRGGITRRQPRGSMGGRREASTPVGTPKGPVKRDTPLPENDGFRSPAAPKDNQLVVDTTMKYSGPFQPTWEATGVMNDIPKRGSWEGDATPEPIKRPGMQRTVSKQAIQKAQFDVKQKLADAMDTARAAELALRELLSSWRAAKVQLDNNSMPFDFDPLSLDFPALTLQCLQPPPTLFSSTQHPTSTSWSVQSPGQREFDALQAYFKEEFRAWKVTCASATTAVMEEFTYPPSSGTFRDVRDAVRKAEKTAEQLEAQVDEHLQSAYTVWESLPVQRQQELWVLELARGVGRKHKEAEKMKEQQHRLKQENASLKSQIEHLNKLQQPREFKIATPITVPLERDLITATYEQAVKGRKTVGFSLEDSQVDLSSVVSRSIERWKGVITSSRANASGMNAQRPLDQANPPPGPTGATMNGTQQPTPQVQTPAQPQIQTPQVQSQQQSQQPQPAQQRPQLAKRLSATSTNGTPSEHASHSTSTTGPPSIEETSDQDADAEMEDDDSFAIMNPSPVKPQPPVQQQATLEVPRTRAPVQQRNTQDPRFMMPNGTGSPVGRTAINMSRSMPNMNMAMQNGAIHGADLSMAMQGSRGDPMYLE</sequence>
<feature type="compositionally biased region" description="Polar residues" evidence="2">
    <location>
        <begin position="1"/>
        <end position="15"/>
    </location>
</feature>
<proteinExistence type="predicted"/>
<dbReference type="EMBL" id="JAADYS010002066">
    <property type="protein sequence ID" value="KAF4459891.1"/>
    <property type="molecule type" value="Genomic_DNA"/>
</dbReference>
<organism evidence="3 4">
    <name type="scientific">Fusarium albosuccineum</name>
    <dbReference type="NCBI Taxonomy" id="1237068"/>
    <lineage>
        <taxon>Eukaryota</taxon>
        <taxon>Fungi</taxon>
        <taxon>Dikarya</taxon>
        <taxon>Ascomycota</taxon>
        <taxon>Pezizomycotina</taxon>
        <taxon>Sordariomycetes</taxon>
        <taxon>Hypocreomycetidae</taxon>
        <taxon>Hypocreales</taxon>
        <taxon>Nectriaceae</taxon>
        <taxon>Fusarium</taxon>
        <taxon>Fusarium decemcellulare species complex</taxon>
    </lineage>
</organism>
<dbReference type="OrthoDB" id="3905365at2759"/>
<keyword evidence="1" id="KW-0175">Coiled coil</keyword>
<keyword evidence="4" id="KW-1185">Reference proteome</keyword>
<dbReference type="AlphaFoldDB" id="A0A8H4L071"/>
<reference evidence="3 4" key="1">
    <citation type="submission" date="2020-01" db="EMBL/GenBank/DDBJ databases">
        <title>Identification and distribution of gene clusters putatively required for synthesis of sphingolipid metabolism inhibitors in phylogenetically diverse species of the filamentous fungus Fusarium.</title>
        <authorList>
            <person name="Kim H.-S."/>
            <person name="Busman M."/>
            <person name="Brown D.W."/>
            <person name="Divon H."/>
            <person name="Uhlig S."/>
            <person name="Proctor R.H."/>
        </authorList>
    </citation>
    <scope>NUCLEOTIDE SEQUENCE [LARGE SCALE GENOMIC DNA]</scope>
    <source>
        <strain evidence="3 4">NRRL 20459</strain>
    </source>
</reference>
<feature type="region of interest" description="Disordered" evidence="2">
    <location>
        <begin position="145"/>
        <end position="165"/>
    </location>
</feature>
<feature type="compositionally biased region" description="Basic and acidic residues" evidence="2">
    <location>
        <begin position="45"/>
        <end position="62"/>
    </location>
</feature>
<feature type="region of interest" description="Disordered" evidence="2">
    <location>
        <begin position="1"/>
        <end position="25"/>
    </location>
</feature>
<feature type="compositionally biased region" description="Low complexity" evidence="2">
    <location>
        <begin position="480"/>
        <end position="517"/>
    </location>
</feature>
<evidence type="ECO:0000256" key="1">
    <source>
        <dbReference type="SAM" id="Coils"/>
    </source>
</evidence>
<evidence type="ECO:0000313" key="3">
    <source>
        <dbReference type="EMBL" id="KAF4459891.1"/>
    </source>
</evidence>